<proteinExistence type="predicted"/>
<keyword evidence="3" id="KW-1185">Reference proteome</keyword>
<protein>
    <submittedName>
        <fullName evidence="2">Uncharacterized protein</fullName>
    </submittedName>
</protein>
<dbReference type="AlphaFoldDB" id="A0A9P6J5Q6"/>
<gene>
    <name evidence="2" type="ORF">BGZ70_007587</name>
</gene>
<dbReference type="Proteomes" id="UP000738359">
    <property type="component" value="Unassembled WGS sequence"/>
</dbReference>
<sequence>MERSGAHYRGSLSQEKLRLARANAKRILADKVLVAKKHMQVQRSMEQGIDEHTNPAASPKNGHFAAPESAFEILEPVGSSDPQLQSIF</sequence>
<reference evidence="2" key="1">
    <citation type="journal article" date="2020" name="Fungal Divers.">
        <title>Resolving the Mortierellaceae phylogeny through synthesis of multi-gene phylogenetics and phylogenomics.</title>
        <authorList>
            <person name="Vandepol N."/>
            <person name="Liber J."/>
            <person name="Desiro A."/>
            <person name="Na H."/>
            <person name="Kennedy M."/>
            <person name="Barry K."/>
            <person name="Grigoriev I.V."/>
            <person name="Miller A.N."/>
            <person name="O'Donnell K."/>
            <person name="Stajich J.E."/>
            <person name="Bonito G."/>
        </authorList>
    </citation>
    <scope>NUCLEOTIDE SEQUENCE</scope>
    <source>
        <strain evidence="2">CK1249</strain>
    </source>
</reference>
<evidence type="ECO:0000313" key="2">
    <source>
        <dbReference type="EMBL" id="KAF9963185.1"/>
    </source>
</evidence>
<evidence type="ECO:0000256" key="1">
    <source>
        <dbReference type="SAM" id="MobiDB-lite"/>
    </source>
</evidence>
<accession>A0A9P6J5Q6</accession>
<dbReference type="EMBL" id="JAAAHY010000490">
    <property type="protein sequence ID" value="KAF9963185.1"/>
    <property type="molecule type" value="Genomic_DNA"/>
</dbReference>
<comment type="caution">
    <text evidence="2">The sequence shown here is derived from an EMBL/GenBank/DDBJ whole genome shotgun (WGS) entry which is preliminary data.</text>
</comment>
<name>A0A9P6J5Q6_MORAP</name>
<feature type="region of interest" description="Disordered" evidence="1">
    <location>
        <begin position="43"/>
        <end position="63"/>
    </location>
</feature>
<organism evidence="2 3">
    <name type="scientific">Mortierella alpina</name>
    <name type="common">Oleaginous fungus</name>
    <name type="synonym">Mortierella renispora</name>
    <dbReference type="NCBI Taxonomy" id="64518"/>
    <lineage>
        <taxon>Eukaryota</taxon>
        <taxon>Fungi</taxon>
        <taxon>Fungi incertae sedis</taxon>
        <taxon>Mucoromycota</taxon>
        <taxon>Mortierellomycotina</taxon>
        <taxon>Mortierellomycetes</taxon>
        <taxon>Mortierellales</taxon>
        <taxon>Mortierellaceae</taxon>
        <taxon>Mortierella</taxon>
    </lineage>
</organism>
<evidence type="ECO:0000313" key="3">
    <source>
        <dbReference type="Proteomes" id="UP000738359"/>
    </source>
</evidence>